<evidence type="ECO:0000259" key="2">
    <source>
        <dbReference type="Pfam" id="PF04213"/>
    </source>
</evidence>
<accession>A0ABP8EY31</accession>
<proteinExistence type="predicted"/>
<keyword evidence="4" id="KW-1185">Reference proteome</keyword>
<comment type="caution">
    <text evidence="3">The sequence shown here is derived from an EMBL/GenBank/DDBJ whole genome shotgun (WGS) entry which is preliminary data.</text>
</comment>
<dbReference type="RefSeq" id="WP_345043379.1">
    <property type="nucleotide sequence ID" value="NZ_BAABBA010000018.1"/>
</dbReference>
<reference evidence="4" key="1">
    <citation type="journal article" date="2019" name="Int. J. Syst. Evol. Microbiol.">
        <title>The Global Catalogue of Microorganisms (GCM) 10K type strain sequencing project: providing services to taxonomists for standard genome sequencing and annotation.</title>
        <authorList>
            <consortium name="The Broad Institute Genomics Platform"/>
            <consortium name="The Broad Institute Genome Sequencing Center for Infectious Disease"/>
            <person name="Wu L."/>
            <person name="Ma J."/>
        </authorList>
    </citation>
    <scope>NUCLEOTIDE SEQUENCE [LARGE SCALE GENOMIC DNA]</scope>
    <source>
        <strain evidence="4">JCM 17459</strain>
    </source>
</reference>
<sequence>MTTTAGLTWAVKESLVSYVEALDDGVVEAVAPATRSEAGFFFPTAEPDAGTAGEEGASGGPADGAPSADRAGHALQFRGAVRLTGHWGMLDVELRDPSVELDGDHGTLFVRERGSRDARARLPLADLTVGATTTEPGPAVVQAAASLTGHGRLLLGGQYAVGEPLSPVLITLPARRG</sequence>
<organism evidence="3 4">
    <name type="scientific">Georgenia daeguensis</name>
    <dbReference type="NCBI Taxonomy" id="908355"/>
    <lineage>
        <taxon>Bacteria</taxon>
        <taxon>Bacillati</taxon>
        <taxon>Actinomycetota</taxon>
        <taxon>Actinomycetes</taxon>
        <taxon>Micrococcales</taxon>
        <taxon>Bogoriellaceae</taxon>
        <taxon>Georgenia</taxon>
    </lineage>
</organism>
<dbReference type="Proteomes" id="UP001499841">
    <property type="component" value="Unassembled WGS sequence"/>
</dbReference>
<evidence type="ECO:0000313" key="4">
    <source>
        <dbReference type="Proteomes" id="UP001499841"/>
    </source>
</evidence>
<evidence type="ECO:0000313" key="3">
    <source>
        <dbReference type="EMBL" id="GAA4288871.1"/>
    </source>
</evidence>
<evidence type="ECO:0000256" key="1">
    <source>
        <dbReference type="SAM" id="MobiDB-lite"/>
    </source>
</evidence>
<feature type="region of interest" description="Disordered" evidence="1">
    <location>
        <begin position="41"/>
        <end position="69"/>
    </location>
</feature>
<feature type="domain" description="Htaa" evidence="2">
    <location>
        <begin position="6"/>
        <end position="169"/>
    </location>
</feature>
<dbReference type="Pfam" id="PF04213">
    <property type="entry name" value="HtaA"/>
    <property type="match status" value="1"/>
</dbReference>
<dbReference type="EMBL" id="BAABBA010000018">
    <property type="protein sequence ID" value="GAA4288871.1"/>
    <property type="molecule type" value="Genomic_DNA"/>
</dbReference>
<name>A0ABP8EY31_9MICO</name>
<dbReference type="InterPro" id="IPR007331">
    <property type="entry name" value="Htaa"/>
</dbReference>
<protein>
    <recommendedName>
        <fullName evidence="2">Htaa domain-containing protein</fullName>
    </recommendedName>
</protein>
<gene>
    <name evidence="3" type="ORF">GCM10022262_32310</name>
</gene>